<protein>
    <submittedName>
        <fullName evidence="1">Uncharacterized protein</fullName>
    </submittedName>
</protein>
<accession>A0A9D4MKI4</accession>
<name>A0A9D4MKI4_DREPO</name>
<evidence type="ECO:0000313" key="1">
    <source>
        <dbReference type="EMBL" id="KAH3878975.1"/>
    </source>
</evidence>
<dbReference type="EMBL" id="JAIWYP010000001">
    <property type="protein sequence ID" value="KAH3878975.1"/>
    <property type="molecule type" value="Genomic_DNA"/>
</dbReference>
<reference evidence="1" key="1">
    <citation type="journal article" date="2019" name="bioRxiv">
        <title>The Genome of the Zebra Mussel, Dreissena polymorpha: A Resource for Invasive Species Research.</title>
        <authorList>
            <person name="McCartney M.A."/>
            <person name="Auch B."/>
            <person name="Kono T."/>
            <person name="Mallez S."/>
            <person name="Zhang Y."/>
            <person name="Obille A."/>
            <person name="Becker A."/>
            <person name="Abrahante J.E."/>
            <person name="Garbe J."/>
            <person name="Badalamenti J.P."/>
            <person name="Herman A."/>
            <person name="Mangelson H."/>
            <person name="Liachko I."/>
            <person name="Sullivan S."/>
            <person name="Sone E.D."/>
            <person name="Koren S."/>
            <person name="Silverstein K.A.T."/>
            <person name="Beckman K.B."/>
            <person name="Gohl D.M."/>
        </authorList>
    </citation>
    <scope>NUCLEOTIDE SEQUENCE</scope>
    <source>
        <strain evidence="1">Duluth1</strain>
        <tissue evidence="1">Whole animal</tissue>
    </source>
</reference>
<sequence>MQLFQQQYRGQYSSSVWLEFCFCCWLDNYPNHSHFHLHRKGASIVSSVWLE</sequence>
<dbReference type="AlphaFoldDB" id="A0A9D4MKI4"/>
<dbReference type="Proteomes" id="UP000828390">
    <property type="component" value="Unassembled WGS sequence"/>
</dbReference>
<gene>
    <name evidence="1" type="ORF">DPMN_002876</name>
</gene>
<organism evidence="1 2">
    <name type="scientific">Dreissena polymorpha</name>
    <name type="common">Zebra mussel</name>
    <name type="synonym">Mytilus polymorpha</name>
    <dbReference type="NCBI Taxonomy" id="45954"/>
    <lineage>
        <taxon>Eukaryota</taxon>
        <taxon>Metazoa</taxon>
        <taxon>Spiralia</taxon>
        <taxon>Lophotrochozoa</taxon>
        <taxon>Mollusca</taxon>
        <taxon>Bivalvia</taxon>
        <taxon>Autobranchia</taxon>
        <taxon>Heteroconchia</taxon>
        <taxon>Euheterodonta</taxon>
        <taxon>Imparidentia</taxon>
        <taxon>Neoheterodontei</taxon>
        <taxon>Myida</taxon>
        <taxon>Dreissenoidea</taxon>
        <taxon>Dreissenidae</taxon>
        <taxon>Dreissena</taxon>
    </lineage>
</organism>
<evidence type="ECO:0000313" key="2">
    <source>
        <dbReference type="Proteomes" id="UP000828390"/>
    </source>
</evidence>
<reference evidence="1" key="2">
    <citation type="submission" date="2020-11" db="EMBL/GenBank/DDBJ databases">
        <authorList>
            <person name="McCartney M.A."/>
            <person name="Auch B."/>
            <person name="Kono T."/>
            <person name="Mallez S."/>
            <person name="Becker A."/>
            <person name="Gohl D.M."/>
            <person name="Silverstein K.A.T."/>
            <person name="Koren S."/>
            <person name="Bechman K.B."/>
            <person name="Herman A."/>
            <person name="Abrahante J.E."/>
            <person name="Garbe J."/>
        </authorList>
    </citation>
    <scope>NUCLEOTIDE SEQUENCE</scope>
    <source>
        <strain evidence="1">Duluth1</strain>
        <tissue evidence="1">Whole animal</tissue>
    </source>
</reference>
<comment type="caution">
    <text evidence="1">The sequence shown here is derived from an EMBL/GenBank/DDBJ whole genome shotgun (WGS) entry which is preliminary data.</text>
</comment>
<proteinExistence type="predicted"/>
<keyword evidence="2" id="KW-1185">Reference proteome</keyword>